<dbReference type="InterPro" id="IPR031107">
    <property type="entry name" value="Small_HSP"/>
</dbReference>
<dbReference type="InterPro" id="IPR002068">
    <property type="entry name" value="A-crystallin/Hsp20_dom"/>
</dbReference>
<sequence length="169" mass="18561">MQIGDLIPWGRDKDKPPANDDLSPNTPLATLQRDINTVFEEFWQRVEKGWSGRTGAIGPFGPSTDVAETDDSVEVAVELPGMAEDDIEILLSGDAMTIRGEKKVASEEKRKGVYMSERSYGSFYRTIPLPPGVDTDKAQARFKRGVLTVTLPKSAEAQARVKRIPVKAA</sequence>
<comment type="caution">
    <text evidence="5">The sequence shown here is derived from an EMBL/GenBank/DDBJ whole genome shotgun (WGS) entry which is preliminary data.</text>
</comment>
<dbReference type="PROSITE" id="PS01031">
    <property type="entry name" value="SHSP"/>
    <property type="match status" value="1"/>
</dbReference>
<dbReference type="OrthoDB" id="9808910at2"/>
<organism evidence="5 6">
    <name type="scientific">Sulfitobacter sabulilitoris</name>
    <dbReference type="NCBI Taxonomy" id="2562655"/>
    <lineage>
        <taxon>Bacteria</taxon>
        <taxon>Pseudomonadati</taxon>
        <taxon>Pseudomonadota</taxon>
        <taxon>Alphaproteobacteria</taxon>
        <taxon>Rhodobacterales</taxon>
        <taxon>Roseobacteraceae</taxon>
        <taxon>Sulfitobacter</taxon>
    </lineage>
</organism>
<dbReference type="Gene3D" id="2.60.40.790">
    <property type="match status" value="1"/>
</dbReference>
<keyword evidence="6" id="KW-1185">Reference proteome</keyword>
<evidence type="ECO:0000313" key="6">
    <source>
        <dbReference type="Proteomes" id="UP000309550"/>
    </source>
</evidence>
<dbReference type="CDD" id="cd06464">
    <property type="entry name" value="ACD_sHsps-like"/>
    <property type="match status" value="1"/>
</dbReference>
<dbReference type="SUPFAM" id="SSF49764">
    <property type="entry name" value="HSP20-like chaperones"/>
    <property type="match status" value="1"/>
</dbReference>
<reference evidence="5 6" key="1">
    <citation type="submission" date="2019-05" db="EMBL/GenBank/DDBJ databases">
        <title>Sulfitobacter sabulilitoris sp. nov., isolated from a marine sand.</title>
        <authorList>
            <person name="Yoon J.-H."/>
        </authorList>
    </citation>
    <scope>NUCLEOTIDE SEQUENCE [LARGE SCALE GENOMIC DNA]</scope>
    <source>
        <strain evidence="5 6">HSMS-29</strain>
    </source>
</reference>
<feature type="domain" description="SHSP" evidence="4">
    <location>
        <begin position="55"/>
        <end position="169"/>
    </location>
</feature>
<evidence type="ECO:0000313" key="5">
    <source>
        <dbReference type="EMBL" id="TMM50772.1"/>
    </source>
</evidence>
<dbReference type="RefSeq" id="WP_138663344.1">
    <property type="nucleotide sequence ID" value="NZ_VANS01000005.1"/>
</dbReference>
<dbReference type="PANTHER" id="PTHR11527">
    <property type="entry name" value="HEAT-SHOCK PROTEIN 20 FAMILY MEMBER"/>
    <property type="match status" value="1"/>
</dbReference>
<evidence type="ECO:0000256" key="3">
    <source>
        <dbReference type="SAM" id="MobiDB-lite"/>
    </source>
</evidence>
<dbReference type="AlphaFoldDB" id="A0A5S3PGK5"/>
<feature type="region of interest" description="Disordered" evidence="3">
    <location>
        <begin position="1"/>
        <end position="29"/>
    </location>
</feature>
<gene>
    <name evidence="5" type="ORF">FDT80_16050</name>
</gene>
<dbReference type="Pfam" id="PF00011">
    <property type="entry name" value="HSP20"/>
    <property type="match status" value="1"/>
</dbReference>
<proteinExistence type="inferred from homology"/>
<dbReference type="EMBL" id="VANS01000005">
    <property type="protein sequence ID" value="TMM50772.1"/>
    <property type="molecule type" value="Genomic_DNA"/>
</dbReference>
<dbReference type="InterPro" id="IPR008978">
    <property type="entry name" value="HSP20-like_chaperone"/>
</dbReference>
<protein>
    <submittedName>
        <fullName evidence="5">Hsp20/alpha crystallin family protein</fullName>
    </submittedName>
</protein>
<name>A0A5S3PGK5_9RHOB</name>
<comment type="similarity">
    <text evidence="1 2">Belongs to the small heat shock protein (HSP20) family.</text>
</comment>
<evidence type="ECO:0000256" key="1">
    <source>
        <dbReference type="PROSITE-ProRule" id="PRU00285"/>
    </source>
</evidence>
<evidence type="ECO:0000256" key="2">
    <source>
        <dbReference type="RuleBase" id="RU003616"/>
    </source>
</evidence>
<dbReference type="Proteomes" id="UP000309550">
    <property type="component" value="Unassembled WGS sequence"/>
</dbReference>
<accession>A0A5S3PGK5</accession>
<evidence type="ECO:0000259" key="4">
    <source>
        <dbReference type="PROSITE" id="PS01031"/>
    </source>
</evidence>